<dbReference type="Proteomes" id="UP000800035">
    <property type="component" value="Unassembled WGS sequence"/>
</dbReference>
<feature type="domain" description="Heterokaryon incompatibility" evidence="1">
    <location>
        <begin position="41"/>
        <end position="179"/>
    </location>
</feature>
<feature type="non-terminal residue" evidence="2">
    <location>
        <position position="183"/>
    </location>
</feature>
<dbReference type="Pfam" id="PF06985">
    <property type="entry name" value="HET"/>
    <property type="match status" value="1"/>
</dbReference>
<dbReference type="PANTHER" id="PTHR24148:SF73">
    <property type="entry name" value="HET DOMAIN PROTEIN (AFU_ORTHOLOGUE AFUA_8G01020)"/>
    <property type="match status" value="1"/>
</dbReference>
<gene>
    <name evidence="2" type="ORF">CC80DRAFT_370618</name>
</gene>
<accession>A0A6A5TBS8</accession>
<dbReference type="AlphaFoldDB" id="A0A6A5TBS8"/>
<sequence>PLDLQSQQIRVISILPRTSDGTLRCQLDTQVLDDESNLLGYSAVSYTWGDASQTRSILLNGSPFPVRENLWNFLDQMERNHDDQQLPLWIDALSINQSDLTERSHQVALMGKIYSRASSVVVWLGPGTEETDKHLPTLETLSQIPSEKVDTSTWDPDFVSCMLDICYLPYWTRVWIVQEFILA</sequence>
<dbReference type="InterPro" id="IPR010730">
    <property type="entry name" value="HET"/>
</dbReference>
<dbReference type="EMBL" id="ML977027">
    <property type="protein sequence ID" value="KAF1950223.1"/>
    <property type="molecule type" value="Genomic_DNA"/>
</dbReference>
<evidence type="ECO:0000313" key="3">
    <source>
        <dbReference type="Proteomes" id="UP000800035"/>
    </source>
</evidence>
<reference evidence="2" key="1">
    <citation type="journal article" date="2020" name="Stud. Mycol.">
        <title>101 Dothideomycetes genomes: a test case for predicting lifestyles and emergence of pathogens.</title>
        <authorList>
            <person name="Haridas S."/>
            <person name="Albert R."/>
            <person name="Binder M."/>
            <person name="Bloem J."/>
            <person name="Labutti K."/>
            <person name="Salamov A."/>
            <person name="Andreopoulos B."/>
            <person name="Baker S."/>
            <person name="Barry K."/>
            <person name="Bills G."/>
            <person name="Bluhm B."/>
            <person name="Cannon C."/>
            <person name="Castanera R."/>
            <person name="Culley D."/>
            <person name="Daum C."/>
            <person name="Ezra D."/>
            <person name="Gonzalez J."/>
            <person name="Henrissat B."/>
            <person name="Kuo A."/>
            <person name="Liang C."/>
            <person name="Lipzen A."/>
            <person name="Lutzoni F."/>
            <person name="Magnuson J."/>
            <person name="Mondo S."/>
            <person name="Nolan M."/>
            <person name="Ohm R."/>
            <person name="Pangilinan J."/>
            <person name="Park H.-J."/>
            <person name="Ramirez L."/>
            <person name="Alfaro M."/>
            <person name="Sun H."/>
            <person name="Tritt A."/>
            <person name="Yoshinaga Y."/>
            <person name="Zwiers L.-H."/>
            <person name="Turgeon B."/>
            <person name="Goodwin S."/>
            <person name="Spatafora J."/>
            <person name="Crous P."/>
            <person name="Grigoriev I."/>
        </authorList>
    </citation>
    <scope>NUCLEOTIDE SEQUENCE</scope>
    <source>
        <strain evidence="2">CBS 675.92</strain>
    </source>
</reference>
<organism evidence="2 3">
    <name type="scientific">Byssothecium circinans</name>
    <dbReference type="NCBI Taxonomy" id="147558"/>
    <lineage>
        <taxon>Eukaryota</taxon>
        <taxon>Fungi</taxon>
        <taxon>Dikarya</taxon>
        <taxon>Ascomycota</taxon>
        <taxon>Pezizomycotina</taxon>
        <taxon>Dothideomycetes</taxon>
        <taxon>Pleosporomycetidae</taxon>
        <taxon>Pleosporales</taxon>
        <taxon>Massarineae</taxon>
        <taxon>Massarinaceae</taxon>
        <taxon>Byssothecium</taxon>
    </lineage>
</organism>
<dbReference type="OrthoDB" id="194358at2759"/>
<evidence type="ECO:0000313" key="2">
    <source>
        <dbReference type="EMBL" id="KAF1950223.1"/>
    </source>
</evidence>
<evidence type="ECO:0000259" key="1">
    <source>
        <dbReference type="Pfam" id="PF06985"/>
    </source>
</evidence>
<protein>
    <submittedName>
        <fullName evidence="2">HET-domain-containing protein</fullName>
    </submittedName>
</protein>
<dbReference type="InterPro" id="IPR052895">
    <property type="entry name" value="HetReg/Transcr_Mod"/>
</dbReference>
<name>A0A6A5TBS8_9PLEO</name>
<keyword evidence="3" id="KW-1185">Reference proteome</keyword>
<dbReference type="PANTHER" id="PTHR24148">
    <property type="entry name" value="ANKYRIN REPEAT DOMAIN-CONTAINING PROTEIN 39 HOMOLOG-RELATED"/>
    <property type="match status" value="1"/>
</dbReference>
<feature type="non-terminal residue" evidence="2">
    <location>
        <position position="1"/>
    </location>
</feature>
<proteinExistence type="predicted"/>